<name>A0A6L2KVZ9_TANCI</name>
<gene>
    <name evidence="3" type="ORF">Tci_025789</name>
</gene>
<feature type="transmembrane region" description="Helical" evidence="2">
    <location>
        <begin position="159"/>
        <end position="181"/>
    </location>
</feature>
<keyword evidence="2" id="KW-1133">Transmembrane helix</keyword>
<feature type="transmembrane region" description="Helical" evidence="2">
    <location>
        <begin position="193"/>
        <end position="213"/>
    </location>
</feature>
<reference evidence="3" key="1">
    <citation type="journal article" date="2019" name="Sci. Rep.">
        <title>Draft genome of Tanacetum cinerariifolium, the natural source of mosquito coil.</title>
        <authorList>
            <person name="Yamashiro T."/>
            <person name="Shiraishi A."/>
            <person name="Satake H."/>
            <person name="Nakayama K."/>
        </authorList>
    </citation>
    <scope>NUCLEOTIDE SEQUENCE</scope>
</reference>
<evidence type="ECO:0000256" key="2">
    <source>
        <dbReference type="SAM" id="Phobius"/>
    </source>
</evidence>
<keyword evidence="2" id="KW-0472">Membrane</keyword>
<feature type="transmembrane region" description="Helical" evidence="2">
    <location>
        <begin position="119"/>
        <end position="139"/>
    </location>
</feature>
<keyword evidence="1" id="KW-0175">Coiled coil</keyword>
<dbReference type="EMBL" id="BKCJ010003232">
    <property type="protein sequence ID" value="GEU53811.1"/>
    <property type="molecule type" value="Genomic_DNA"/>
</dbReference>
<sequence>MDASGGSGSNSLVWPIVDDNGAVDINGTMDNLEEMIANLEMMFAYLKNKKMLERQENKLKKETPSSDGTTSEDIAEFEVASKSTSFTSKPKKVTTYKAVTQKVQTKAFPAKSSVLIKNCILGLAAAHTWTCIVIPLQPYQNNGYKFSLPLISQIDAGKSLSLILMLGKFSNHVGVFFLYGSTEFTIYEMMKGSSVWLFAGFPYVLGFNAHFVLDS</sequence>
<organism evidence="3">
    <name type="scientific">Tanacetum cinerariifolium</name>
    <name type="common">Dalmatian daisy</name>
    <name type="synonym">Chrysanthemum cinerariifolium</name>
    <dbReference type="NCBI Taxonomy" id="118510"/>
    <lineage>
        <taxon>Eukaryota</taxon>
        <taxon>Viridiplantae</taxon>
        <taxon>Streptophyta</taxon>
        <taxon>Embryophyta</taxon>
        <taxon>Tracheophyta</taxon>
        <taxon>Spermatophyta</taxon>
        <taxon>Magnoliopsida</taxon>
        <taxon>eudicotyledons</taxon>
        <taxon>Gunneridae</taxon>
        <taxon>Pentapetalae</taxon>
        <taxon>asterids</taxon>
        <taxon>campanulids</taxon>
        <taxon>Asterales</taxon>
        <taxon>Asteraceae</taxon>
        <taxon>Asteroideae</taxon>
        <taxon>Anthemideae</taxon>
        <taxon>Anthemidinae</taxon>
        <taxon>Tanacetum</taxon>
    </lineage>
</organism>
<dbReference type="AlphaFoldDB" id="A0A6L2KVZ9"/>
<keyword evidence="2" id="KW-0812">Transmembrane</keyword>
<proteinExistence type="predicted"/>
<accession>A0A6L2KVZ9</accession>
<comment type="caution">
    <text evidence="3">The sequence shown here is derived from an EMBL/GenBank/DDBJ whole genome shotgun (WGS) entry which is preliminary data.</text>
</comment>
<evidence type="ECO:0000313" key="3">
    <source>
        <dbReference type="EMBL" id="GEU53811.1"/>
    </source>
</evidence>
<protein>
    <submittedName>
        <fullName evidence="3">Uncharacterized protein</fullName>
    </submittedName>
</protein>
<evidence type="ECO:0000256" key="1">
    <source>
        <dbReference type="SAM" id="Coils"/>
    </source>
</evidence>
<feature type="coiled-coil region" evidence="1">
    <location>
        <begin position="22"/>
        <end position="49"/>
    </location>
</feature>